<evidence type="ECO:0000313" key="9">
    <source>
        <dbReference type="EMBL" id="SVA15278.1"/>
    </source>
</evidence>
<dbReference type="PANTHER" id="PTHR43884">
    <property type="entry name" value="ACYL-COA DEHYDROGENASE"/>
    <property type="match status" value="1"/>
</dbReference>
<reference evidence="9" key="1">
    <citation type="submission" date="2018-05" db="EMBL/GenBank/DDBJ databases">
        <authorList>
            <person name="Lanie J.A."/>
            <person name="Ng W.-L."/>
            <person name="Kazmierczak K.M."/>
            <person name="Andrzejewski T.M."/>
            <person name="Davidsen T.M."/>
            <person name="Wayne K.J."/>
            <person name="Tettelin H."/>
            <person name="Glass J.I."/>
            <person name="Rusch D."/>
            <person name="Podicherti R."/>
            <person name="Tsui H.-C.T."/>
            <person name="Winkler M.E."/>
        </authorList>
    </citation>
    <scope>NUCLEOTIDE SEQUENCE</scope>
</reference>
<dbReference type="SUPFAM" id="SSF56645">
    <property type="entry name" value="Acyl-CoA dehydrogenase NM domain-like"/>
    <property type="match status" value="1"/>
</dbReference>
<feature type="domain" description="Acyl-CoA dehydrogenase/oxidase N-terminal" evidence="8">
    <location>
        <begin position="24"/>
        <end position="131"/>
    </location>
</feature>
<dbReference type="PANTHER" id="PTHR43884:SF20">
    <property type="entry name" value="ACYL-COA DEHYDROGENASE FADE28"/>
    <property type="match status" value="1"/>
</dbReference>
<organism evidence="9">
    <name type="scientific">marine metagenome</name>
    <dbReference type="NCBI Taxonomy" id="408172"/>
    <lineage>
        <taxon>unclassified sequences</taxon>
        <taxon>metagenomes</taxon>
        <taxon>ecological metagenomes</taxon>
    </lineage>
</organism>
<dbReference type="InterPro" id="IPR036250">
    <property type="entry name" value="AcylCo_DH-like_C"/>
</dbReference>
<keyword evidence="5" id="KW-0560">Oxidoreductase</keyword>
<evidence type="ECO:0000256" key="1">
    <source>
        <dbReference type="ARBA" id="ARBA00001974"/>
    </source>
</evidence>
<dbReference type="SUPFAM" id="SSF47203">
    <property type="entry name" value="Acyl-CoA dehydrogenase C-terminal domain-like"/>
    <property type="match status" value="1"/>
</dbReference>
<dbReference type="InterPro" id="IPR013786">
    <property type="entry name" value="AcylCoA_DH/ox_N"/>
</dbReference>
<keyword evidence="3" id="KW-0285">Flavoprotein</keyword>
<comment type="similarity">
    <text evidence="2">Belongs to the acyl-CoA dehydrogenase family.</text>
</comment>
<dbReference type="InterPro" id="IPR009100">
    <property type="entry name" value="AcylCoA_DH/oxidase_NM_dom_sf"/>
</dbReference>
<evidence type="ECO:0000256" key="2">
    <source>
        <dbReference type="ARBA" id="ARBA00009347"/>
    </source>
</evidence>
<feature type="region of interest" description="Disordered" evidence="6">
    <location>
        <begin position="1"/>
        <end position="23"/>
    </location>
</feature>
<evidence type="ECO:0000256" key="4">
    <source>
        <dbReference type="ARBA" id="ARBA00022827"/>
    </source>
</evidence>
<feature type="domain" description="Acyl-CoA dehydrogenase/oxidase C-terminal" evidence="7">
    <location>
        <begin position="219"/>
        <end position="352"/>
    </location>
</feature>
<dbReference type="Gene3D" id="1.20.140.10">
    <property type="entry name" value="Butyryl-CoA Dehydrogenase, subunit A, domain 3"/>
    <property type="match status" value="1"/>
</dbReference>
<proteinExistence type="inferred from homology"/>
<dbReference type="InterPro" id="IPR037069">
    <property type="entry name" value="AcylCoA_DH/ox_N_sf"/>
</dbReference>
<sequence>MSLRVDGSMTATESPRQADFSLEADQESVRDTFSAFFSRESPVSLVRECEPSGFDSGLWAKLSDLRVIAMAVPTAQGGDGAGWVDLVLLTEQWGRTLAPIPLAESIVATRAVAAGGADVPGEWLESAIAGERLLTFAHHPAVPGQPQLVQAGAVADAVVAMVDDHLVLASSESELAIVRNQGRTPMAWWEIAGPETGSVVLASGARARELFSAAKREWRLLMAGALVGMTKGALDIALAHARERVAFGVPIGSFQAVAHPLVDVAMDLEMARRITWKAAWWADRDPACEHQLIPMAYLFAEEAAVRSATVGVHTLGGVGFTVEADEQLFFRRAKGWTLMAGDPLAELDVIADFVLGSIRDNGALLGVPA</sequence>
<protein>
    <recommendedName>
        <fullName evidence="10">Acyl-CoA dehydrogenase/oxidase N-terminal domain-containing protein</fullName>
    </recommendedName>
</protein>
<dbReference type="GO" id="GO:0003995">
    <property type="term" value="F:acyl-CoA dehydrogenase activity"/>
    <property type="evidence" value="ECO:0007669"/>
    <property type="project" value="TreeGrafter"/>
</dbReference>
<keyword evidence="4" id="KW-0274">FAD</keyword>
<evidence type="ECO:0000256" key="3">
    <source>
        <dbReference type="ARBA" id="ARBA00022630"/>
    </source>
</evidence>
<dbReference type="Gene3D" id="1.10.540.10">
    <property type="entry name" value="Acyl-CoA dehydrogenase/oxidase, N-terminal domain"/>
    <property type="match status" value="1"/>
</dbReference>
<name>A0A381TIB2_9ZZZZ</name>
<gene>
    <name evidence="9" type="ORF">METZ01_LOCUS68132</name>
</gene>
<accession>A0A381TIB2</accession>
<dbReference type="GO" id="GO:0050660">
    <property type="term" value="F:flavin adenine dinucleotide binding"/>
    <property type="evidence" value="ECO:0007669"/>
    <property type="project" value="InterPro"/>
</dbReference>
<evidence type="ECO:0000259" key="8">
    <source>
        <dbReference type="Pfam" id="PF02771"/>
    </source>
</evidence>
<dbReference type="Pfam" id="PF00441">
    <property type="entry name" value="Acyl-CoA_dh_1"/>
    <property type="match status" value="1"/>
</dbReference>
<evidence type="ECO:0000259" key="7">
    <source>
        <dbReference type="Pfam" id="PF00441"/>
    </source>
</evidence>
<dbReference type="Pfam" id="PF02771">
    <property type="entry name" value="Acyl-CoA_dh_N"/>
    <property type="match status" value="1"/>
</dbReference>
<dbReference type="InterPro" id="IPR009075">
    <property type="entry name" value="AcylCo_DH/oxidase_C"/>
</dbReference>
<dbReference type="AlphaFoldDB" id="A0A381TIB2"/>
<dbReference type="EMBL" id="UINC01004567">
    <property type="protein sequence ID" value="SVA15278.1"/>
    <property type="molecule type" value="Genomic_DNA"/>
</dbReference>
<evidence type="ECO:0000256" key="5">
    <source>
        <dbReference type="ARBA" id="ARBA00023002"/>
    </source>
</evidence>
<evidence type="ECO:0008006" key="10">
    <source>
        <dbReference type="Google" id="ProtNLM"/>
    </source>
</evidence>
<comment type="cofactor">
    <cofactor evidence="1">
        <name>FAD</name>
        <dbReference type="ChEBI" id="CHEBI:57692"/>
    </cofactor>
</comment>
<evidence type="ECO:0000256" key="6">
    <source>
        <dbReference type="SAM" id="MobiDB-lite"/>
    </source>
</evidence>